<sequence>MESIACGQSIARTDWLAREIVQIVHEAQVYLYQGGTLHWISSAQVFNAQGYQWDNVYDVAKLPAVIGSPVPQPSVLPREAVIMTGFPDVAVSLRKTFVIDAMKSNSNQVNSSYSGTASVTIVNNPGHLSVYNGSTWVSSGSVPVHYIHGQATIQVQGGSSPWGTISLKPSSQETGNFSNIQKIETVPNTTHQVGWRVFTPQGQPISGSHPAYSSSSSKTFVIEPVNAAGNIVTGTMADGVALMADPALTFCPRALTVCNTIGPYYLARHGKSFSYSGSLFESGTPMVFEVLPSSPSMAQVSQVTTGSGTSLSLSQPVPLMGTTQTVSGVNPNTSYTIKLQLFYAKGEPLTDLTTLSHLVPLSFTPKVLNASQRSSASTLGPATMGQTHIQIAYKSGSTAQVPDVLRLYGVIMSGDGVAPPSMSYLLYLITNVF</sequence>
<name>A0A2T2WRI0_9FIRM</name>
<gene>
    <name evidence="1" type="ORF">C7B43_18145</name>
</gene>
<evidence type="ECO:0000313" key="2">
    <source>
        <dbReference type="Proteomes" id="UP000242699"/>
    </source>
</evidence>
<dbReference type="Proteomes" id="UP000242699">
    <property type="component" value="Unassembled WGS sequence"/>
</dbReference>
<organism evidence="1 2">
    <name type="scientific">Sulfobacillus benefaciens</name>
    <dbReference type="NCBI Taxonomy" id="453960"/>
    <lineage>
        <taxon>Bacteria</taxon>
        <taxon>Bacillati</taxon>
        <taxon>Bacillota</taxon>
        <taxon>Clostridia</taxon>
        <taxon>Eubacteriales</taxon>
        <taxon>Clostridiales Family XVII. Incertae Sedis</taxon>
        <taxon>Sulfobacillus</taxon>
    </lineage>
</organism>
<proteinExistence type="predicted"/>
<reference evidence="1 2" key="1">
    <citation type="journal article" date="2014" name="BMC Genomics">
        <title>Comparison of environmental and isolate Sulfobacillus genomes reveals diverse carbon, sulfur, nitrogen, and hydrogen metabolisms.</title>
        <authorList>
            <person name="Justice N.B."/>
            <person name="Norman A."/>
            <person name="Brown C.T."/>
            <person name="Singh A."/>
            <person name="Thomas B.C."/>
            <person name="Banfield J.F."/>
        </authorList>
    </citation>
    <scope>NUCLEOTIDE SEQUENCE [LARGE SCALE GENOMIC DNA]</scope>
    <source>
        <strain evidence="1">AMDSBA1</strain>
    </source>
</reference>
<accession>A0A2T2WRI0</accession>
<evidence type="ECO:0000313" key="1">
    <source>
        <dbReference type="EMBL" id="PSR24854.1"/>
    </source>
</evidence>
<dbReference type="AlphaFoldDB" id="A0A2T2WRI0"/>
<comment type="caution">
    <text evidence="1">The sequence shown here is derived from an EMBL/GenBank/DDBJ whole genome shotgun (WGS) entry which is preliminary data.</text>
</comment>
<dbReference type="EMBL" id="PXYT01000066">
    <property type="protein sequence ID" value="PSR24854.1"/>
    <property type="molecule type" value="Genomic_DNA"/>
</dbReference>
<protein>
    <submittedName>
        <fullName evidence="1">Uncharacterized protein</fullName>
    </submittedName>
</protein>